<reference evidence="1 2" key="1">
    <citation type="submission" date="2019-05" db="EMBL/GenBank/DDBJ databases">
        <title>Another draft genome of Portunus trituberculatus and its Hox gene families provides insights of decapod evolution.</title>
        <authorList>
            <person name="Jeong J.-H."/>
            <person name="Song I."/>
            <person name="Kim S."/>
            <person name="Choi T."/>
            <person name="Kim D."/>
            <person name="Ryu S."/>
            <person name="Kim W."/>
        </authorList>
    </citation>
    <scope>NUCLEOTIDE SEQUENCE [LARGE SCALE GENOMIC DNA]</scope>
    <source>
        <tissue evidence="1">Muscle</tissue>
    </source>
</reference>
<comment type="caution">
    <text evidence="1">The sequence shown here is derived from an EMBL/GenBank/DDBJ whole genome shotgun (WGS) entry which is preliminary data.</text>
</comment>
<evidence type="ECO:0000313" key="1">
    <source>
        <dbReference type="EMBL" id="MPC16411.1"/>
    </source>
</evidence>
<accession>A0A5B7D4Q3</accession>
<dbReference type="AlphaFoldDB" id="A0A5B7D4Q3"/>
<protein>
    <submittedName>
        <fullName evidence="1">Uncharacterized protein</fullName>
    </submittedName>
</protein>
<organism evidence="1 2">
    <name type="scientific">Portunus trituberculatus</name>
    <name type="common">Swimming crab</name>
    <name type="synonym">Neptunus trituberculatus</name>
    <dbReference type="NCBI Taxonomy" id="210409"/>
    <lineage>
        <taxon>Eukaryota</taxon>
        <taxon>Metazoa</taxon>
        <taxon>Ecdysozoa</taxon>
        <taxon>Arthropoda</taxon>
        <taxon>Crustacea</taxon>
        <taxon>Multicrustacea</taxon>
        <taxon>Malacostraca</taxon>
        <taxon>Eumalacostraca</taxon>
        <taxon>Eucarida</taxon>
        <taxon>Decapoda</taxon>
        <taxon>Pleocyemata</taxon>
        <taxon>Brachyura</taxon>
        <taxon>Eubrachyura</taxon>
        <taxon>Portunoidea</taxon>
        <taxon>Portunidae</taxon>
        <taxon>Portuninae</taxon>
        <taxon>Portunus</taxon>
    </lineage>
</organism>
<dbReference type="Proteomes" id="UP000324222">
    <property type="component" value="Unassembled WGS sequence"/>
</dbReference>
<keyword evidence="2" id="KW-1185">Reference proteome</keyword>
<name>A0A5B7D4Q3_PORTR</name>
<gene>
    <name evidence="1" type="ORF">E2C01_009234</name>
</gene>
<evidence type="ECO:0000313" key="2">
    <source>
        <dbReference type="Proteomes" id="UP000324222"/>
    </source>
</evidence>
<sequence length="103" mass="11016">MGEILEPLECMVRVSEGVWGQPEHTTGQAAHTALSGRAILISAGACRGDIGRLQWRLGSGWEHVGPGHHLLQLANIFSVLCLQPSDRFPEITKVGCAADVSDT</sequence>
<proteinExistence type="predicted"/>
<dbReference type="EMBL" id="VSRR010000504">
    <property type="protein sequence ID" value="MPC16411.1"/>
    <property type="molecule type" value="Genomic_DNA"/>
</dbReference>